<proteinExistence type="predicted"/>
<protein>
    <submittedName>
        <fullName evidence="2">Uncharacterized protein</fullName>
    </submittedName>
</protein>
<name>A0A0A9CZS4_ARUDO</name>
<reference evidence="2" key="2">
    <citation type="journal article" date="2015" name="Data Brief">
        <title>Shoot transcriptome of the giant reed, Arundo donax.</title>
        <authorList>
            <person name="Barrero R.A."/>
            <person name="Guerrero F.D."/>
            <person name="Moolhuijzen P."/>
            <person name="Goolsby J.A."/>
            <person name="Tidwell J."/>
            <person name="Bellgard S.E."/>
            <person name="Bellgard M.I."/>
        </authorList>
    </citation>
    <scope>NUCLEOTIDE SEQUENCE</scope>
    <source>
        <tissue evidence="2">Shoot tissue taken approximately 20 cm above the soil surface</tissue>
    </source>
</reference>
<reference evidence="2" key="1">
    <citation type="submission" date="2014-09" db="EMBL/GenBank/DDBJ databases">
        <authorList>
            <person name="Magalhaes I.L.F."/>
            <person name="Oliveira U."/>
            <person name="Santos F.R."/>
            <person name="Vidigal T.H.D.A."/>
            <person name="Brescovit A.D."/>
            <person name="Santos A.J."/>
        </authorList>
    </citation>
    <scope>NUCLEOTIDE SEQUENCE</scope>
    <source>
        <tissue evidence="2">Shoot tissue taken approximately 20 cm above the soil surface</tissue>
    </source>
</reference>
<dbReference type="EMBL" id="GBRH01217957">
    <property type="protein sequence ID" value="JAD79938.1"/>
    <property type="molecule type" value="Transcribed_RNA"/>
</dbReference>
<dbReference type="AlphaFoldDB" id="A0A0A9CZS4"/>
<evidence type="ECO:0000256" key="1">
    <source>
        <dbReference type="SAM" id="MobiDB-lite"/>
    </source>
</evidence>
<feature type="region of interest" description="Disordered" evidence="1">
    <location>
        <begin position="101"/>
        <end position="122"/>
    </location>
</feature>
<evidence type="ECO:0000313" key="2">
    <source>
        <dbReference type="EMBL" id="JAD79938.1"/>
    </source>
</evidence>
<sequence length="122" mass="14247">MQVLFGDQMLRSKHQNSEPQLYNFTTEKVVYTELKYTWMFMQCIPPLTKPDVSALAMTTKLTGPKWQKKMLQDYGQIICTASHMYRNGKEDFILQFNVLRDRRGEPGGGGEAKGWRRPVRQE</sequence>
<accession>A0A0A9CZS4</accession>
<organism evidence="2">
    <name type="scientific">Arundo donax</name>
    <name type="common">Giant reed</name>
    <name type="synonym">Donax arundinaceus</name>
    <dbReference type="NCBI Taxonomy" id="35708"/>
    <lineage>
        <taxon>Eukaryota</taxon>
        <taxon>Viridiplantae</taxon>
        <taxon>Streptophyta</taxon>
        <taxon>Embryophyta</taxon>
        <taxon>Tracheophyta</taxon>
        <taxon>Spermatophyta</taxon>
        <taxon>Magnoliopsida</taxon>
        <taxon>Liliopsida</taxon>
        <taxon>Poales</taxon>
        <taxon>Poaceae</taxon>
        <taxon>PACMAD clade</taxon>
        <taxon>Arundinoideae</taxon>
        <taxon>Arundineae</taxon>
        <taxon>Arundo</taxon>
    </lineage>
</organism>